<dbReference type="Proteomes" id="UP000054771">
    <property type="component" value="Unassembled WGS sequence"/>
</dbReference>
<name>A0A0U5C6H9_ASPCI</name>
<feature type="region of interest" description="Disordered" evidence="1">
    <location>
        <begin position="62"/>
        <end position="102"/>
    </location>
</feature>
<dbReference type="AlphaFoldDB" id="A0A0U5C6H9"/>
<evidence type="ECO:0000256" key="1">
    <source>
        <dbReference type="SAM" id="MobiDB-lite"/>
    </source>
</evidence>
<evidence type="ECO:0000313" key="2">
    <source>
        <dbReference type="EMBL" id="CEL04028.1"/>
    </source>
</evidence>
<gene>
    <name evidence="2" type="ORF">ASPCAL05162</name>
</gene>
<proteinExistence type="predicted"/>
<feature type="compositionally biased region" description="Basic and acidic residues" evidence="1">
    <location>
        <begin position="92"/>
        <end position="102"/>
    </location>
</feature>
<protein>
    <submittedName>
        <fullName evidence="2">Uncharacterized protein</fullName>
    </submittedName>
</protein>
<organism evidence="2 3">
    <name type="scientific">Aspergillus calidoustus</name>
    <dbReference type="NCBI Taxonomy" id="454130"/>
    <lineage>
        <taxon>Eukaryota</taxon>
        <taxon>Fungi</taxon>
        <taxon>Dikarya</taxon>
        <taxon>Ascomycota</taxon>
        <taxon>Pezizomycotina</taxon>
        <taxon>Eurotiomycetes</taxon>
        <taxon>Eurotiomycetidae</taxon>
        <taxon>Eurotiales</taxon>
        <taxon>Aspergillaceae</taxon>
        <taxon>Aspergillus</taxon>
        <taxon>Aspergillus subgen. Nidulantes</taxon>
    </lineage>
</organism>
<accession>A0A0U5C6H9</accession>
<reference evidence="3" key="1">
    <citation type="journal article" date="2016" name="Genome Announc.">
        <title>Draft genome sequences of fungus Aspergillus calidoustus.</title>
        <authorList>
            <person name="Horn F."/>
            <person name="Linde J."/>
            <person name="Mattern D.J."/>
            <person name="Walther G."/>
            <person name="Guthke R."/>
            <person name="Scherlach K."/>
            <person name="Martin K."/>
            <person name="Brakhage A.A."/>
            <person name="Petzke L."/>
            <person name="Valiante V."/>
        </authorList>
    </citation>
    <scope>NUCLEOTIDE SEQUENCE [LARGE SCALE GENOMIC DNA]</scope>
    <source>
        <strain evidence="3">SF006504</strain>
    </source>
</reference>
<sequence>MVQRPFLLFLPQLANTSVTSQIIQAFYPSTASKAHTFGEGIHPTSSLSLLVRPRFAESLEADRGSMRGGVKPLADQTGECHAEGRGAVARRTKTEDSRPQSR</sequence>
<keyword evidence="3" id="KW-1185">Reference proteome</keyword>
<evidence type="ECO:0000313" key="3">
    <source>
        <dbReference type="Proteomes" id="UP000054771"/>
    </source>
</evidence>
<dbReference type="EMBL" id="CDMC01000004">
    <property type="protein sequence ID" value="CEL04028.1"/>
    <property type="molecule type" value="Genomic_DNA"/>
</dbReference>